<proteinExistence type="predicted"/>
<accession>A0A9D4LFY7</accession>
<reference evidence="1" key="1">
    <citation type="journal article" date="2019" name="bioRxiv">
        <title>The Genome of the Zebra Mussel, Dreissena polymorpha: A Resource for Invasive Species Research.</title>
        <authorList>
            <person name="McCartney M.A."/>
            <person name="Auch B."/>
            <person name="Kono T."/>
            <person name="Mallez S."/>
            <person name="Zhang Y."/>
            <person name="Obille A."/>
            <person name="Becker A."/>
            <person name="Abrahante J.E."/>
            <person name="Garbe J."/>
            <person name="Badalamenti J.P."/>
            <person name="Herman A."/>
            <person name="Mangelson H."/>
            <person name="Liachko I."/>
            <person name="Sullivan S."/>
            <person name="Sone E.D."/>
            <person name="Koren S."/>
            <person name="Silverstein K.A.T."/>
            <person name="Beckman K.B."/>
            <person name="Gohl D.M."/>
        </authorList>
    </citation>
    <scope>NUCLEOTIDE SEQUENCE</scope>
    <source>
        <strain evidence="1">Duluth1</strain>
        <tissue evidence="1">Whole animal</tissue>
    </source>
</reference>
<dbReference type="Proteomes" id="UP000828390">
    <property type="component" value="Unassembled WGS sequence"/>
</dbReference>
<protein>
    <submittedName>
        <fullName evidence="1">Uncharacterized protein</fullName>
    </submittedName>
</protein>
<organism evidence="1 2">
    <name type="scientific">Dreissena polymorpha</name>
    <name type="common">Zebra mussel</name>
    <name type="synonym">Mytilus polymorpha</name>
    <dbReference type="NCBI Taxonomy" id="45954"/>
    <lineage>
        <taxon>Eukaryota</taxon>
        <taxon>Metazoa</taxon>
        <taxon>Spiralia</taxon>
        <taxon>Lophotrochozoa</taxon>
        <taxon>Mollusca</taxon>
        <taxon>Bivalvia</taxon>
        <taxon>Autobranchia</taxon>
        <taxon>Heteroconchia</taxon>
        <taxon>Euheterodonta</taxon>
        <taxon>Imparidentia</taxon>
        <taxon>Neoheterodontei</taxon>
        <taxon>Myida</taxon>
        <taxon>Dreissenoidea</taxon>
        <taxon>Dreissenidae</taxon>
        <taxon>Dreissena</taxon>
    </lineage>
</organism>
<reference evidence="1" key="2">
    <citation type="submission" date="2020-11" db="EMBL/GenBank/DDBJ databases">
        <authorList>
            <person name="McCartney M.A."/>
            <person name="Auch B."/>
            <person name="Kono T."/>
            <person name="Mallez S."/>
            <person name="Becker A."/>
            <person name="Gohl D.M."/>
            <person name="Silverstein K.A.T."/>
            <person name="Koren S."/>
            <person name="Bechman K.B."/>
            <person name="Herman A."/>
            <person name="Abrahante J.E."/>
            <person name="Garbe J."/>
        </authorList>
    </citation>
    <scope>NUCLEOTIDE SEQUENCE</scope>
    <source>
        <strain evidence="1">Duluth1</strain>
        <tissue evidence="1">Whole animal</tissue>
    </source>
</reference>
<name>A0A9D4LFY7_DREPO</name>
<gene>
    <name evidence="1" type="ORF">DPMN_099678</name>
</gene>
<dbReference type="EMBL" id="JAIWYP010000003">
    <property type="protein sequence ID" value="KAH3857079.1"/>
    <property type="molecule type" value="Genomic_DNA"/>
</dbReference>
<comment type="caution">
    <text evidence="1">The sequence shown here is derived from an EMBL/GenBank/DDBJ whole genome shotgun (WGS) entry which is preliminary data.</text>
</comment>
<sequence length="101" mass="12217">MGRSMSDDRLPKIVFYSELQYGQWFHGWQKKRFKDTYFECLTLSVCNHQRHLETIRYESHHMKKQRRRGKRKRPALQTQLEHALHTTKGCVILTDLQSNKV</sequence>
<keyword evidence="2" id="KW-1185">Reference proteome</keyword>
<evidence type="ECO:0000313" key="2">
    <source>
        <dbReference type="Proteomes" id="UP000828390"/>
    </source>
</evidence>
<dbReference type="AlphaFoldDB" id="A0A9D4LFY7"/>
<evidence type="ECO:0000313" key="1">
    <source>
        <dbReference type="EMBL" id="KAH3857079.1"/>
    </source>
</evidence>